<comment type="caution">
    <text evidence="8">The sequence shown here is derived from an EMBL/GenBank/DDBJ whole genome shotgun (WGS) entry which is preliminary data.</text>
</comment>
<comment type="subcellular location">
    <subcellularLocation>
        <location evidence="1">Membrane</location>
        <topology evidence="1">Multi-pass membrane protein</topology>
    </subcellularLocation>
</comment>
<feature type="transmembrane region" description="Helical" evidence="6">
    <location>
        <begin position="30"/>
        <end position="48"/>
    </location>
</feature>
<dbReference type="AlphaFoldDB" id="A0A3A8AHB1"/>
<dbReference type="InterPro" id="IPR000620">
    <property type="entry name" value="EamA_dom"/>
</dbReference>
<dbReference type="PANTHER" id="PTHR32322:SF2">
    <property type="entry name" value="EAMA DOMAIN-CONTAINING PROTEIN"/>
    <property type="match status" value="1"/>
</dbReference>
<keyword evidence="4 6" id="KW-1133">Transmembrane helix</keyword>
<proteinExistence type="inferred from homology"/>
<evidence type="ECO:0000256" key="4">
    <source>
        <dbReference type="ARBA" id="ARBA00022989"/>
    </source>
</evidence>
<protein>
    <submittedName>
        <fullName evidence="8">DMT family transporter</fullName>
    </submittedName>
</protein>
<dbReference type="OrthoDB" id="2352272at2"/>
<evidence type="ECO:0000313" key="9">
    <source>
        <dbReference type="Proteomes" id="UP000246132"/>
    </source>
</evidence>
<feature type="transmembrane region" description="Helical" evidence="6">
    <location>
        <begin position="145"/>
        <end position="162"/>
    </location>
</feature>
<dbReference type="RefSeq" id="WP_109767797.1">
    <property type="nucleotide sequence ID" value="NZ_QFWV02000004.1"/>
</dbReference>
<evidence type="ECO:0000256" key="2">
    <source>
        <dbReference type="ARBA" id="ARBA00007362"/>
    </source>
</evidence>
<evidence type="ECO:0000256" key="1">
    <source>
        <dbReference type="ARBA" id="ARBA00004141"/>
    </source>
</evidence>
<keyword evidence="9" id="KW-1185">Reference proteome</keyword>
<accession>A0A3A8AHB1</accession>
<dbReference type="GO" id="GO:0016020">
    <property type="term" value="C:membrane"/>
    <property type="evidence" value="ECO:0007669"/>
    <property type="project" value="UniProtKB-SubCell"/>
</dbReference>
<dbReference type="EMBL" id="QFWV02000004">
    <property type="protein sequence ID" value="RKF07050.1"/>
    <property type="molecule type" value="Genomic_DNA"/>
</dbReference>
<feature type="transmembrane region" description="Helical" evidence="6">
    <location>
        <begin position="174"/>
        <end position="196"/>
    </location>
</feature>
<evidence type="ECO:0000256" key="5">
    <source>
        <dbReference type="ARBA" id="ARBA00023136"/>
    </source>
</evidence>
<feature type="transmembrane region" description="Helical" evidence="6">
    <location>
        <begin position="272"/>
        <end position="289"/>
    </location>
</feature>
<feature type="transmembrane region" description="Helical" evidence="6">
    <location>
        <begin position="295"/>
        <end position="313"/>
    </location>
</feature>
<evidence type="ECO:0000259" key="7">
    <source>
        <dbReference type="Pfam" id="PF00892"/>
    </source>
</evidence>
<evidence type="ECO:0000313" key="8">
    <source>
        <dbReference type="EMBL" id="RKF07050.1"/>
    </source>
</evidence>
<feature type="domain" description="EamA" evidence="7">
    <location>
        <begin position="34"/>
        <end position="161"/>
    </location>
</feature>
<dbReference type="InterPro" id="IPR050638">
    <property type="entry name" value="AA-Vitamin_Transporters"/>
</dbReference>
<evidence type="ECO:0000256" key="6">
    <source>
        <dbReference type="SAM" id="Phobius"/>
    </source>
</evidence>
<dbReference type="SUPFAM" id="SSF103481">
    <property type="entry name" value="Multidrug resistance efflux transporter EmrE"/>
    <property type="match status" value="2"/>
</dbReference>
<comment type="similarity">
    <text evidence="2">Belongs to the EamA transporter family.</text>
</comment>
<dbReference type="InterPro" id="IPR037185">
    <property type="entry name" value="EmrE-like"/>
</dbReference>
<sequence length="317" mass="33893">MSVQPPIAPEPAAPTPAASPATGAFAPIDYGLYALTVMAWSFSWYALSLQPGVVANEVSLVYRFVIASAIMVAWAALSGRRMRFPLVEHARFAAMGVCIFSTNFLLFYYGSAYLVSGLLSVVFSLASLTNVFLAALVWRDLPTRHTVLAGAIGFAGIALMFWPKITEGGFDDQVATGLALCIAGTLCFSAGSLISAQLSRRRAEIPMVSANAWGMVYGALWCAFLALVLGKPFNWDPRFDYLWSLIFLAVVSTVVAFAAYLTLVGRIGSGRAGYATVVFPIFALLISTALEGYQWTLTAIAGLALVIAGNVLVMRGR</sequence>
<feature type="transmembrane region" description="Helical" evidence="6">
    <location>
        <begin position="208"/>
        <end position="229"/>
    </location>
</feature>
<reference evidence="8 9" key="1">
    <citation type="journal article" date="2018" name="Int. J. Syst. Bacteriol.">
        <title>Oceaniradius stylonemae gen. nov., sp. nov., isolated from a red alga, Stylonema cornu-cervi.</title>
        <authorList>
            <person name="Jeong S."/>
        </authorList>
    </citation>
    <scope>NUCLEOTIDE SEQUENCE [LARGE SCALE GENOMIC DNA]</scope>
    <source>
        <strain evidence="8 9">StC1</strain>
    </source>
</reference>
<keyword evidence="3 6" id="KW-0812">Transmembrane</keyword>
<feature type="transmembrane region" description="Helical" evidence="6">
    <location>
        <begin position="241"/>
        <end position="260"/>
    </location>
</feature>
<dbReference type="Proteomes" id="UP000246132">
    <property type="component" value="Unassembled WGS sequence"/>
</dbReference>
<feature type="transmembrane region" description="Helical" evidence="6">
    <location>
        <begin position="89"/>
        <end position="109"/>
    </location>
</feature>
<evidence type="ECO:0000256" key="3">
    <source>
        <dbReference type="ARBA" id="ARBA00022692"/>
    </source>
</evidence>
<name>A0A3A8AHB1_9HYPH</name>
<gene>
    <name evidence="8" type="ORF">DEM25_004065</name>
</gene>
<feature type="domain" description="EamA" evidence="7">
    <location>
        <begin position="176"/>
        <end position="314"/>
    </location>
</feature>
<dbReference type="Pfam" id="PF00892">
    <property type="entry name" value="EamA"/>
    <property type="match status" value="2"/>
</dbReference>
<organism evidence="8 9">
    <name type="scientific">Oceaniradius stylonematis</name>
    <dbReference type="NCBI Taxonomy" id="2184161"/>
    <lineage>
        <taxon>Bacteria</taxon>
        <taxon>Pseudomonadati</taxon>
        <taxon>Pseudomonadota</taxon>
        <taxon>Alphaproteobacteria</taxon>
        <taxon>Hyphomicrobiales</taxon>
        <taxon>Ahrensiaceae</taxon>
        <taxon>Oceaniradius</taxon>
    </lineage>
</organism>
<dbReference type="PANTHER" id="PTHR32322">
    <property type="entry name" value="INNER MEMBRANE TRANSPORTER"/>
    <property type="match status" value="1"/>
</dbReference>
<feature type="transmembrane region" description="Helical" evidence="6">
    <location>
        <begin position="115"/>
        <end position="138"/>
    </location>
</feature>
<keyword evidence="5 6" id="KW-0472">Membrane</keyword>
<feature type="transmembrane region" description="Helical" evidence="6">
    <location>
        <begin position="60"/>
        <end position="77"/>
    </location>
</feature>